<feature type="transmembrane region" description="Helical" evidence="2">
    <location>
        <begin position="83"/>
        <end position="106"/>
    </location>
</feature>
<evidence type="ECO:0008006" key="5">
    <source>
        <dbReference type="Google" id="ProtNLM"/>
    </source>
</evidence>
<gene>
    <name evidence="3" type="ORF">B0A52_04320</name>
</gene>
<keyword evidence="2" id="KW-1133">Transmembrane helix</keyword>
<feature type="region of interest" description="Disordered" evidence="1">
    <location>
        <begin position="199"/>
        <end position="223"/>
    </location>
</feature>
<name>A0A438N828_EXOME</name>
<dbReference type="OrthoDB" id="5344006at2759"/>
<feature type="transmembrane region" description="Helical" evidence="2">
    <location>
        <begin position="126"/>
        <end position="147"/>
    </location>
</feature>
<proteinExistence type="predicted"/>
<comment type="caution">
    <text evidence="3">The sequence shown here is derived from an EMBL/GenBank/DDBJ whole genome shotgun (WGS) entry which is preliminary data.</text>
</comment>
<dbReference type="VEuPathDB" id="FungiDB:PV10_08676"/>
<sequence>MIVWSVRVIYEGPAALLDAIPGHDETLLTKQGRKGNEVYVALVSLGSPVTKLLAVASTQIVWLILTTFRAVSRVLGSVVSTIIDLSIALAWLSSTVLVGMRIQYAVNTKCTVEFWMNSTGVFICRLYKGLFASTIVAVFSAFVAILVDVKYRKNRKSRDDIGYRKAKTVDDTWVPGMRGVSDAGTLLYDGAYKSPAADVIPSSRRTSQDNLVTRPETSLESRN</sequence>
<dbReference type="EMBL" id="NAJM01000015">
    <property type="protein sequence ID" value="RVX71921.1"/>
    <property type="molecule type" value="Genomic_DNA"/>
</dbReference>
<evidence type="ECO:0000256" key="2">
    <source>
        <dbReference type="SAM" id="Phobius"/>
    </source>
</evidence>
<organism evidence="3 4">
    <name type="scientific">Exophiala mesophila</name>
    <name type="common">Black yeast-like fungus</name>
    <dbReference type="NCBI Taxonomy" id="212818"/>
    <lineage>
        <taxon>Eukaryota</taxon>
        <taxon>Fungi</taxon>
        <taxon>Dikarya</taxon>
        <taxon>Ascomycota</taxon>
        <taxon>Pezizomycotina</taxon>
        <taxon>Eurotiomycetes</taxon>
        <taxon>Chaetothyriomycetidae</taxon>
        <taxon>Chaetothyriales</taxon>
        <taxon>Herpotrichiellaceae</taxon>
        <taxon>Exophiala</taxon>
    </lineage>
</organism>
<feature type="compositionally biased region" description="Polar residues" evidence="1">
    <location>
        <begin position="203"/>
        <end position="216"/>
    </location>
</feature>
<evidence type="ECO:0000313" key="3">
    <source>
        <dbReference type="EMBL" id="RVX71921.1"/>
    </source>
</evidence>
<evidence type="ECO:0000313" key="4">
    <source>
        <dbReference type="Proteomes" id="UP000288859"/>
    </source>
</evidence>
<dbReference type="AlphaFoldDB" id="A0A438N828"/>
<protein>
    <recommendedName>
        <fullName evidence="5">MARVEL domain-containing protein</fullName>
    </recommendedName>
</protein>
<evidence type="ECO:0000256" key="1">
    <source>
        <dbReference type="SAM" id="MobiDB-lite"/>
    </source>
</evidence>
<accession>A0A438N828</accession>
<keyword evidence="2" id="KW-0472">Membrane</keyword>
<feature type="transmembrane region" description="Helical" evidence="2">
    <location>
        <begin position="52"/>
        <end position="71"/>
    </location>
</feature>
<keyword evidence="2" id="KW-0812">Transmembrane</keyword>
<dbReference type="Proteomes" id="UP000288859">
    <property type="component" value="Unassembled WGS sequence"/>
</dbReference>
<reference evidence="3 4" key="1">
    <citation type="submission" date="2017-03" db="EMBL/GenBank/DDBJ databases">
        <title>Genomes of endolithic fungi from Antarctica.</title>
        <authorList>
            <person name="Coleine C."/>
            <person name="Masonjones S."/>
            <person name="Stajich J.E."/>
        </authorList>
    </citation>
    <scope>NUCLEOTIDE SEQUENCE [LARGE SCALE GENOMIC DNA]</scope>
    <source>
        <strain evidence="3 4">CCFEE 6314</strain>
    </source>
</reference>